<dbReference type="Proteomes" id="UP000284868">
    <property type="component" value="Unassembled WGS sequence"/>
</dbReference>
<dbReference type="InterPro" id="IPR010998">
    <property type="entry name" value="Integrase_recombinase_N"/>
</dbReference>
<dbReference type="InterPro" id="IPR002104">
    <property type="entry name" value="Integrase_catalytic"/>
</dbReference>
<dbReference type="InterPro" id="IPR011010">
    <property type="entry name" value="DNA_brk_join_enz"/>
</dbReference>
<evidence type="ECO:0000256" key="5">
    <source>
        <dbReference type="PROSITE-ProRule" id="PRU01248"/>
    </source>
</evidence>
<keyword evidence="2" id="KW-0229">DNA integration</keyword>
<dbReference type="AlphaFoldDB" id="A0A415NYW0"/>
<keyword evidence="9" id="KW-1185">Reference proteome</keyword>
<feature type="domain" description="Core-binding (CB)" evidence="7">
    <location>
        <begin position="56"/>
        <end position="138"/>
    </location>
</feature>
<dbReference type="SUPFAM" id="SSF56349">
    <property type="entry name" value="DNA breaking-rejoining enzymes"/>
    <property type="match status" value="1"/>
</dbReference>
<evidence type="ECO:0000256" key="1">
    <source>
        <dbReference type="ARBA" id="ARBA00008857"/>
    </source>
</evidence>
<dbReference type="EMBL" id="QRPK01000113">
    <property type="protein sequence ID" value="RHM05495.1"/>
    <property type="molecule type" value="Genomic_DNA"/>
</dbReference>
<dbReference type="InterPro" id="IPR028259">
    <property type="entry name" value="AP2-like_int_N"/>
</dbReference>
<dbReference type="PANTHER" id="PTHR30349">
    <property type="entry name" value="PHAGE INTEGRASE-RELATED"/>
    <property type="match status" value="1"/>
</dbReference>
<dbReference type="Pfam" id="PF14659">
    <property type="entry name" value="Phage_int_SAM_3"/>
    <property type="match status" value="1"/>
</dbReference>
<dbReference type="InterPro" id="IPR013762">
    <property type="entry name" value="Integrase-like_cat_sf"/>
</dbReference>
<dbReference type="InterPro" id="IPR050090">
    <property type="entry name" value="Tyrosine_recombinase_XerCD"/>
</dbReference>
<accession>A0A415NYW0</accession>
<organism evidence="8 9">
    <name type="scientific">Amedibacillus dolichus</name>
    <dbReference type="NCBI Taxonomy" id="31971"/>
    <lineage>
        <taxon>Bacteria</taxon>
        <taxon>Bacillati</taxon>
        <taxon>Bacillota</taxon>
        <taxon>Erysipelotrichia</taxon>
        <taxon>Erysipelotrichales</taxon>
        <taxon>Erysipelotrichaceae</taxon>
        <taxon>Amedibacillus</taxon>
    </lineage>
</organism>
<name>A0A415NYW0_9FIRM</name>
<dbReference type="InterPro" id="IPR044068">
    <property type="entry name" value="CB"/>
</dbReference>
<dbReference type="Pfam" id="PF00589">
    <property type="entry name" value="Phage_integrase"/>
    <property type="match status" value="1"/>
</dbReference>
<dbReference type="InterPro" id="IPR004107">
    <property type="entry name" value="Integrase_SAM-like_N"/>
</dbReference>
<evidence type="ECO:0000313" key="9">
    <source>
        <dbReference type="Proteomes" id="UP000284868"/>
    </source>
</evidence>
<evidence type="ECO:0000256" key="4">
    <source>
        <dbReference type="ARBA" id="ARBA00023172"/>
    </source>
</evidence>
<dbReference type="Pfam" id="PF14657">
    <property type="entry name" value="Arm-DNA-bind_4"/>
    <property type="match status" value="1"/>
</dbReference>
<feature type="domain" description="Tyr recombinase" evidence="6">
    <location>
        <begin position="160"/>
        <end position="343"/>
    </location>
</feature>
<keyword evidence="3 5" id="KW-0238">DNA-binding</keyword>
<dbReference type="PROSITE" id="PS51898">
    <property type="entry name" value="TYR_RECOMBINASE"/>
    <property type="match status" value="1"/>
</dbReference>
<evidence type="ECO:0000313" key="8">
    <source>
        <dbReference type="EMBL" id="RHM05495.1"/>
    </source>
</evidence>
<evidence type="ECO:0000256" key="3">
    <source>
        <dbReference type="ARBA" id="ARBA00023125"/>
    </source>
</evidence>
<dbReference type="Gene3D" id="1.10.443.10">
    <property type="entry name" value="Intergrase catalytic core"/>
    <property type="match status" value="1"/>
</dbReference>
<comment type="similarity">
    <text evidence="1">Belongs to the 'phage' integrase family.</text>
</comment>
<dbReference type="PANTHER" id="PTHR30349:SF64">
    <property type="entry name" value="PROPHAGE INTEGRASE INTD-RELATED"/>
    <property type="match status" value="1"/>
</dbReference>
<dbReference type="OrthoDB" id="9803188at2"/>
<dbReference type="GO" id="GO:0015074">
    <property type="term" value="P:DNA integration"/>
    <property type="evidence" value="ECO:0007669"/>
    <property type="project" value="UniProtKB-KW"/>
</dbReference>
<protein>
    <submittedName>
        <fullName evidence="8">Site-specific integrase</fullName>
    </submittedName>
</protein>
<dbReference type="GO" id="GO:0003677">
    <property type="term" value="F:DNA binding"/>
    <property type="evidence" value="ECO:0007669"/>
    <property type="project" value="UniProtKB-UniRule"/>
</dbReference>
<keyword evidence="4" id="KW-0233">DNA recombination</keyword>
<dbReference type="RefSeq" id="WP_118365945.1">
    <property type="nucleotide sequence ID" value="NZ_QRPK01000113.1"/>
</dbReference>
<evidence type="ECO:0000259" key="7">
    <source>
        <dbReference type="PROSITE" id="PS51900"/>
    </source>
</evidence>
<proteinExistence type="inferred from homology"/>
<dbReference type="CDD" id="cd01189">
    <property type="entry name" value="INT_ICEBs1_C_like"/>
    <property type="match status" value="1"/>
</dbReference>
<gene>
    <name evidence="8" type="ORF">DWZ83_10515</name>
</gene>
<dbReference type="PROSITE" id="PS51900">
    <property type="entry name" value="CB"/>
    <property type="match status" value="1"/>
</dbReference>
<dbReference type="GO" id="GO:0006310">
    <property type="term" value="P:DNA recombination"/>
    <property type="evidence" value="ECO:0007669"/>
    <property type="project" value="UniProtKB-KW"/>
</dbReference>
<reference evidence="8 9" key="1">
    <citation type="submission" date="2018-08" db="EMBL/GenBank/DDBJ databases">
        <title>A genome reference for cultivated species of the human gut microbiota.</title>
        <authorList>
            <person name="Zou Y."/>
            <person name="Xue W."/>
            <person name="Luo G."/>
        </authorList>
    </citation>
    <scope>NUCLEOTIDE SEQUENCE [LARGE SCALE GENOMIC DNA]</scope>
    <source>
        <strain evidence="8 9">AF35-6BH</strain>
    </source>
</reference>
<sequence length="371" mass="44019">MSVYKDEKRGTWIVTLTYEDYYGEKKRTAKRGFKTKKEAKAWENDFLANHTNDVDMTINQFYEIYSKDLEHRIRYNTKETKDAICKKYILPLLGDKVMSKILVSDIIRWQNKILSLGLAPTYVRTIYNQIRAIFNHAEKFYGLTNNPLRKVQKIGTKNPQAINFWTKEEFDRFIEVVDDESCFIQFNVLFYTGLRVGELIALQLKDINFAKRYIDVNKSAQYEHGQYIVTDTKTPKSKRHVTIPKFLSDMIKRYIDKFYFIDQNEQVFMTNKQRLKRDLDYYADKANVKHIRVHDLRHSHASYLIELGMQPNLVQERLGHEKIETTLQTYSHLYPNKQNQLADYLDQIIQIKDQEVIDSPPTSPLLIEQAR</sequence>
<evidence type="ECO:0000259" key="6">
    <source>
        <dbReference type="PROSITE" id="PS51898"/>
    </source>
</evidence>
<evidence type="ECO:0000256" key="2">
    <source>
        <dbReference type="ARBA" id="ARBA00022908"/>
    </source>
</evidence>
<comment type="caution">
    <text evidence="8">The sequence shown here is derived from an EMBL/GenBank/DDBJ whole genome shotgun (WGS) entry which is preliminary data.</text>
</comment>
<dbReference type="Gene3D" id="1.10.150.130">
    <property type="match status" value="1"/>
</dbReference>